<comment type="caution">
    <text evidence="1">The sequence shown here is derived from an EMBL/GenBank/DDBJ whole genome shotgun (WGS) entry which is preliminary data.</text>
</comment>
<evidence type="ECO:0000313" key="2">
    <source>
        <dbReference type="Proteomes" id="UP000237347"/>
    </source>
</evidence>
<dbReference type="Proteomes" id="UP000237347">
    <property type="component" value="Unassembled WGS sequence"/>
</dbReference>
<organism evidence="1 2">
    <name type="scientific">Quercus suber</name>
    <name type="common">Cork oak</name>
    <dbReference type="NCBI Taxonomy" id="58331"/>
    <lineage>
        <taxon>Eukaryota</taxon>
        <taxon>Viridiplantae</taxon>
        <taxon>Streptophyta</taxon>
        <taxon>Embryophyta</taxon>
        <taxon>Tracheophyta</taxon>
        <taxon>Spermatophyta</taxon>
        <taxon>Magnoliopsida</taxon>
        <taxon>eudicotyledons</taxon>
        <taxon>Gunneridae</taxon>
        <taxon>Pentapetalae</taxon>
        <taxon>rosids</taxon>
        <taxon>fabids</taxon>
        <taxon>Fagales</taxon>
        <taxon>Fagaceae</taxon>
        <taxon>Quercus</taxon>
    </lineage>
</organism>
<sequence length="64" mass="7469">MVSPKDIVPAAKNDMKTPLWLTRQLQFTSSYWGMTVMPLTQARRHNPPDQWNFEFYLTAGKIGR</sequence>
<dbReference type="EMBL" id="PKMF04000174">
    <property type="protein sequence ID" value="KAK7845120.1"/>
    <property type="molecule type" value="Genomic_DNA"/>
</dbReference>
<evidence type="ECO:0000313" key="1">
    <source>
        <dbReference type="EMBL" id="KAK7845120.1"/>
    </source>
</evidence>
<dbReference type="AlphaFoldDB" id="A0AAW0L041"/>
<keyword evidence="2" id="KW-1185">Reference proteome</keyword>
<name>A0AAW0L041_QUESU</name>
<proteinExistence type="predicted"/>
<accession>A0AAW0L041</accession>
<protein>
    <submittedName>
        <fullName evidence="1">Uncharacterized protein</fullName>
    </submittedName>
</protein>
<gene>
    <name evidence="1" type="ORF">CFP56_009910</name>
</gene>
<reference evidence="1 2" key="1">
    <citation type="journal article" date="2018" name="Sci. Data">
        <title>The draft genome sequence of cork oak.</title>
        <authorList>
            <person name="Ramos A.M."/>
            <person name="Usie A."/>
            <person name="Barbosa P."/>
            <person name="Barros P.M."/>
            <person name="Capote T."/>
            <person name="Chaves I."/>
            <person name="Simoes F."/>
            <person name="Abreu I."/>
            <person name="Carrasquinho I."/>
            <person name="Faro C."/>
            <person name="Guimaraes J.B."/>
            <person name="Mendonca D."/>
            <person name="Nobrega F."/>
            <person name="Rodrigues L."/>
            <person name="Saibo N.J.M."/>
            <person name="Varela M.C."/>
            <person name="Egas C."/>
            <person name="Matos J."/>
            <person name="Miguel C.M."/>
            <person name="Oliveira M.M."/>
            <person name="Ricardo C.P."/>
            <person name="Goncalves S."/>
        </authorList>
    </citation>
    <scope>NUCLEOTIDE SEQUENCE [LARGE SCALE GENOMIC DNA]</scope>
    <source>
        <strain evidence="2">cv. HL8</strain>
    </source>
</reference>